<proteinExistence type="predicted"/>
<dbReference type="InterPro" id="IPR026521">
    <property type="entry name" value="THAP2"/>
</dbReference>
<accession>A0A8B8GAB3</accession>
<dbReference type="PANTHER" id="PTHR47696:SF2">
    <property type="entry name" value="PROVISIONAL ORTHOLOG OF THAP DOMAIN CONTAINING 1"/>
    <property type="match status" value="1"/>
</dbReference>
<protein>
    <submittedName>
        <fullName evidence="2">THAP domain-containing protein 1-like</fullName>
    </submittedName>
</protein>
<dbReference type="OrthoDB" id="5982876at2759"/>
<organism evidence="1 2">
    <name type="scientific">Sipha flava</name>
    <name type="common">yellow sugarcane aphid</name>
    <dbReference type="NCBI Taxonomy" id="143950"/>
    <lineage>
        <taxon>Eukaryota</taxon>
        <taxon>Metazoa</taxon>
        <taxon>Ecdysozoa</taxon>
        <taxon>Arthropoda</taxon>
        <taxon>Hexapoda</taxon>
        <taxon>Insecta</taxon>
        <taxon>Pterygota</taxon>
        <taxon>Neoptera</taxon>
        <taxon>Paraneoptera</taxon>
        <taxon>Hemiptera</taxon>
        <taxon>Sternorrhyncha</taxon>
        <taxon>Aphidomorpha</taxon>
        <taxon>Aphidoidea</taxon>
        <taxon>Aphididae</taxon>
        <taxon>Sipha</taxon>
    </lineage>
</organism>
<name>A0A8B8GAB3_9HEMI</name>
<evidence type="ECO:0000313" key="2">
    <source>
        <dbReference type="RefSeq" id="XP_025419695.1"/>
    </source>
</evidence>
<sequence length="195" mass="22500">MVSTKQLIWCMVKWELRKPNRVSSKIIKAWVLVTKSGFVPTKWSKLCSNHFLHTDYQKPTGGSYYLKLKNNAVPLLPSSSQPPVKIHKFAKETASDSSLTDENPDNKLTEEIHPILITPTKAKPIHVTPTKKRKSTEIITPVRKMKGKIKVLQQKIRRQQFKIKNMMELFKKLRSKGLLDSEVKIMMVNKFDGIF</sequence>
<evidence type="ECO:0000313" key="1">
    <source>
        <dbReference type="Proteomes" id="UP000694846"/>
    </source>
</evidence>
<dbReference type="Proteomes" id="UP000694846">
    <property type="component" value="Unplaced"/>
</dbReference>
<dbReference type="PANTHER" id="PTHR47696">
    <property type="entry name" value="THAP DOMAIN-CONTAINING PROTEIN 2"/>
    <property type="match status" value="1"/>
</dbReference>
<dbReference type="AlphaFoldDB" id="A0A8B8GAB3"/>
<gene>
    <name evidence="2" type="primary">LOC112690023</name>
</gene>
<reference evidence="2" key="1">
    <citation type="submission" date="2025-08" db="UniProtKB">
        <authorList>
            <consortium name="RefSeq"/>
        </authorList>
    </citation>
    <scope>IDENTIFICATION</scope>
    <source>
        <tissue evidence="2">Whole body</tissue>
    </source>
</reference>
<keyword evidence="1" id="KW-1185">Reference proteome</keyword>
<dbReference type="GeneID" id="112690023"/>
<dbReference type="RefSeq" id="XP_025419695.1">
    <property type="nucleotide sequence ID" value="XM_025563910.1"/>
</dbReference>